<feature type="repeat" description="TPR" evidence="1">
    <location>
        <begin position="643"/>
        <end position="676"/>
    </location>
</feature>
<dbReference type="InterPro" id="IPR011990">
    <property type="entry name" value="TPR-like_helical_dom_sf"/>
</dbReference>
<keyword evidence="1" id="KW-0802">TPR repeat</keyword>
<accession>A0A2T1ELV1</accession>
<evidence type="ECO:0000256" key="1">
    <source>
        <dbReference type="PROSITE-ProRule" id="PRU00339"/>
    </source>
</evidence>
<dbReference type="Proteomes" id="UP000239576">
    <property type="component" value="Unassembled WGS sequence"/>
</dbReference>
<dbReference type="SUPFAM" id="SSF48452">
    <property type="entry name" value="TPR-like"/>
    <property type="match status" value="1"/>
</dbReference>
<dbReference type="InterPro" id="IPR027417">
    <property type="entry name" value="P-loop_NTPase"/>
</dbReference>
<comment type="caution">
    <text evidence="2">The sequence shown here is derived from an EMBL/GenBank/DDBJ whole genome shotgun (WGS) entry which is preliminary data.</text>
</comment>
<dbReference type="Pfam" id="PF13181">
    <property type="entry name" value="TPR_8"/>
    <property type="match status" value="2"/>
</dbReference>
<gene>
    <name evidence="2" type="ORF">C7B82_04150</name>
</gene>
<protein>
    <submittedName>
        <fullName evidence="2">Uncharacterized protein</fullName>
    </submittedName>
</protein>
<name>A0A2T1ELV1_9CYAN</name>
<dbReference type="PANTHER" id="PTHR47691:SF3">
    <property type="entry name" value="HTH-TYPE TRANSCRIPTIONAL REGULATOR RV0890C-RELATED"/>
    <property type="match status" value="1"/>
</dbReference>
<dbReference type="AlphaFoldDB" id="A0A2T1ELV1"/>
<dbReference type="SUPFAM" id="SSF52540">
    <property type="entry name" value="P-loop containing nucleoside triphosphate hydrolases"/>
    <property type="match status" value="1"/>
</dbReference>
<dbReference type="Gene3D" id="3.40.50.300">
    <property type="entry name" value="P-loop containing nucleotide triphosphate hydrolases"/>
    <property type="match status" value="1"/>
</dbReference>
<dbReference type="EMBL" id="PVWK01000017">
    <property type="protein sequence ID" value="PSB33683.1"/>
    <property type="molecule type" value="Genomic_DNA"/>
</dbReference>
<dbReference type="RefSeq" id="WP_106255044.1">
    <property type="nucleotide sequence ID" value="NZ_CAWNSW010000080.1"/>
</dbReference>
<reference evidence="3" key="1">
    <citation type="submission" date="2018-02" db="EMBL/GenBank/DDBJ databases">
        <authorList>
            <person name="Moore K."/>
            <person name="Momper L."/>
        </authorList>
    </citation>
    <scope>NUCLEOTIDE SEQUENCE [LARGE SCALE GENOMIC DNA]</scope>
    <source>
        <strain evidence="3">ULC18</strain>
    </source>
</reference>
<dbReference type="PROSITE" id="PS50005">
    <property type="entry name" value="TPR"/>
    <property type="match status" value="2"/>
</dbReference>
<organism evidence="2 3">
    <name type="scientific">Stenomitos frigidus ULC18</name>
    <dbReference type="NCBI Taxonomy" id="2107698"/>
    <lineage>
        <taxon>Bacteria</taxon>
        <taxon>Bacillati</taxon>
        <taxon>Cyanobacteriota</taxon>
        <taxon>Cyanophyceae</taxon>
        <taxon>Leptolyngbyales</taxon>
        <taxon>Leptolyngbyaceae</taxon>
        <taxon>Stenomitos</taxon>
    </lineage>
</organism>
<dbReference type="OrthoDB" id="524729at2"/>
<evidence type="ECO:0000313" key="2">
    <source>
        <dbReference type="EMBL" id="PSB33683.1"/>
    </source>
</evidence>
<dbReference type="InterPro" id="IPR019734">
    <property type="entry name" value="TPR_rpt"/>
</dbReference>
<proteinExistence type="predicted"/>
<dbReference type="PANTHER" id="PTHR47691">
    <property type="entry name" value="REGULATOR-RELATED"/>
    <property type="match status" value="1"/>
</dbReference>
<reference evidence="2 3" key="2">
    <citation type="submission" date="2018-03" db="EMBL/GenBank/DDBJ databases">
        <title>The ancient ancestry and fast evolution of plastids.</title>
        <authorList>
            <person name="Moore K.R."/>
            <person name="Magnabosco C."/>
            <person name="Momper L."/>
            <person name="Gold D.A."/>
            <person name="Bosak T."/>
            <person name="Fournier G.P."/>
        </authorList>
    </citation>
    <scope>NUCLEOTIDE SEQUENCE [LARGE SCALE GENOMIC DNA]</scope>
    <source>
        <strain evidence="2 3">ULC18</strain>
    </source>
</reference>
<dbReference type="PRINTS" id="PR00364">
    <property type="entry name" value="DISEASERSIST"/>
</dbReference>
<evidence type="ECO:0000313" key="3">
    <source>
        <dbReference type="Proteomes" id="UP000239576"/>
    </source>
</evidence>
<sequence length="774" mass="88082">MSSPKRNRARILTASGLKKLREQIRSHEVEANAGFKYTLERLGELTGLDPETVKNVLDCKGSDKRTIARCFESFGLVLAESDHIPAAQATTTADPNFVGRDEAIADLDTLVSRNAKVIVIQARGGVGKTTLARKYLQQSFGSFLEFPIAKETKDIASIEGLLEEKLRQLGEEPGREFLVSLDRLKRKLQAERIGILIDNLEPALDSAGKFIEAHRRYVELLRVLSDPTVQSITLITSRERLREADVTVQHYSLRSLDVQAWSQFFQSRSINTDTPALATLHDAYGGNAKAMDIISGVVLEDFSGDVEAYWRANQDDLFIERDLEDLVAKQFDRLQRHEPDAYKLLCRMGCYRYQDVPSVPIEGLFCLLWDVPEHRRRRVIKSLQDRSLIDFEDGFFWLHPAVREESITRLRVSEDWEVGNHKAAEFWTNSIAVVDTAKDALRAFEAYFHYLDICDYEKAGNVVAFGRYSNRSQKIQSLGSSLIKFGVWQALIFEIKRIVSYISPSYCLSNLYRILSSAYLLTGNTKEAIQCSEKSGDIAKVCLSGLDTDTGRSEIDSKLRMLYKISLMNISLCKILLWELEEAEKITKKLLEDKENNRPLYECSVLAFLHSCSGRENEAIFFADKAHFLLSDQTQEFDIWNLSYGAIFLGLAYKNVKNFKKASEVYHQAITLTEQTTYFSHVKAKALAGLAEIHRESQEFEIVLLYLSQAIRILEFVGAKPELAEAHYQFGLTYQAMQANKESDENFQKAIRLFSEMEAPKQVERVRKSMQSSQ</sequence>
<dbReference type="SMART" id="SM00028">
    <property type="entry name" value="TPR"/>
    <property type="match status" value="3"/>
</dbReference>
<dbReference type="Gene3D" id="1.25.40.10">
    <property type="entry name" value="Tetratricopeptide repeat domain"/>
    <property type="match status" value="1"/>
</dbReference>
<feature type="repeat" description="TPR" evidence="1">
    <location>
        <begin position="724"/>
        <end position="757"/>
    </location>
</feature>
<keyword evidence="3" id="KW-1185">Reference proteome</keyword>